<keyword evidence="4" id="KW-1185">Reference proteome</keyword>
<feature type="compositionally biased region" description="Low complexity" evidence="1">
    <location>
        <begin position="98"/>
        <end position="109"/>
    </location>
</feature>
<evidence type="ECO:0000313" key="3">
    <source>
        <dbReference type="EnsemblPlants" id="KQJ89196"/>
    </source>
</evidence>
<sequence>MTTRSQQPPPPLPTHRRHRGASSSFSSISTTSSSSAASSSSPPSSPPAMAASVVPFSWEDHPGIPKIHHGTFVPSPLPLPLPPPPPSSARHRRRRTRNNAPPADGGDPFAAALEECTREERAAGIDMDALFPPTPAKAKAMRRRTAGAAGGGLLGLYGCKSAMAVAEGAFVVVRRPAGRPGRR</sequence>
<dbReference type="AlphaFoldDB" id="A0A0Q3ESE5"/>
<dbReference type="RefSeq" id="XP_003576243.1">
    <property type="nucleotide sequence ID" value="XM_003576195.3"/>
</dbReference>
<gene>
    <name evidence="3" type="primary">LOC100840548</name>
    <name evidence="2" type="ORF">BRADI_4g24131v3</name>
</gene>
<name>A0A0Q3ESE5_BRADI</name>
<dbReference type="EnsemblPlants" id="KQJ89196">
    <property type="protein sequence ID" value="KQJ89196"/>
    <property type="gene ID" value="BRADI_4g24131v3"/>
</dbReference>
<dbReference type="Proteomes" id="UP000008810">
    <property type="component" value="Chromosome 4"/>
</dbReference>
<evidence type="ECO:0000313" key="2">
    <source>
        <dbReference type="EMBL" id="KQJ89196.1"/>
    </source>
</evidence>
<evidence type="ECO:0000313" key="4">
    <source>
        <dbReference type="Proteomes" id="UP000008810"/>
    </source>
</evidence>
<dbReference type="EMBL" id="CM000883">
    <property type="protein sequence ID" value="KQJ89196.1"/>
    <property type="molecule type" value="Genomic_DNA"/>
</dbReference>
<accession>A0A0Q3ESE5</accession>
<protein>
    <submittedName>
        <fullName evidence="2 3">Uncharacterized protein</fullName>
    </submittedName>
</protein>
<reference evidence="2" key="2">
    <citation type="submission" date="2017-06" db="EMBL/GenBank/DDBJ databases">
        <title>WGS assembly of Brachypodium distachyon.</title>
        <authorList>
            <consortium name="The International Brachypodium Initiative"/>
            <person name="Lucas S."/>
            <person name="Harmon-Smith M."/>
            <person name="Lail K."/>
            <person name="Tice H."/>
            <person name="Grimwood J."/>
            <person name="Bruce D."/>
            <person name="Barry K."/>
            <person name="Shu S."/>
            <person name="Lindquist E."/>
            <person name="Wang M."/>
            <person name="Pitluck S."/>
            <person name="Vogel J.P."/>
            <person name="Garvin D.F."/>
            <person name="Mockler T.C."/>
            <person name="Schmutz J."/>
            <person name="Rokhsar D."/>
            <person name="Bevan M.W."/>
        </authorList>
    </citation>
    <scope>NUCLEOTIDE SEQUENCE</scope>
    <source>
        <strain evidence="2">Bd21</strain>
    </source>
</reference>
<evidence type="ECO:0000256" key="1">
    <source>
        <dbReference type="SAM" id="MobiDB-lite"/>
    </source>
</evidence>
<feature type="compositionally biased region" description="Low complexity" evidence="1">
    <location>
        <begin position="21"/>
        <end position="57"/>
    </location>
</feature>
<reference evidence="2 3" key="1">
    <citation type="journal article" date="2010" name="Nature">
        <title>Genome sequencing and analysis of the model grass Brachypodium distachyon.</title>
        <authorList>
            <consortium name="International Brachypodium Initiative"/>
        </authorList>
    </citation>
    <scope>NUCLEOTIDE SEQUENCE [LARGE SCALE GENOMIC DNA]</scope>
    <source>
        <strain evidence="2">Bd21</strain>
        <strain evidence="3">cv. Bd21</strain>
    </source>
</reference>
<reference evidence="3" key="3">
    <citation type="submission" date="2018-08" db="UniProtKB">
        <authorList>
            <consortium name="EnsemblPlants"/>
        </authorList>
    </citation>
    <scope>IDENTIFICATION</scope>
    <source>
        <strain evidence="3">cv. Bd21</strain>
    </source>
</reference>
<dbReference type="STRING" id="15368.A0A0Q3ESE5"/>
<organism evidence="2">
    <name type="scientific">Brachypodium distachyon</name>
    <name type="common">Purple false brome</name>
    <name type="synonym">Trachynia distachya</name>
    <dbReference type="NCBI Taxonomy" id="15368"/>
    <lineage>
        <taxon>Eukaryota</taxon>
        <taxon>Viridiplantae</taxon>
        <taxon>Streptophyta</taxon>
        <taxon>Embryophyta</taxon>
        <taxon>Tracheophyta</taxon>
        <taxon>Spermatophyta</taxon>
        <taxon>Magnoliopsida</taxon>
        <taxon>Liliopsida</taxon>
        <taxon>Poales</taxon>
        <taxon>Poaceae</taxon>
        <taxon>BOP clade</taxon>
        <taxon>Pooideae</taxon>
        <taxon>Stipodae</taxon>
        <taxon>Brachypodieae</taxon>
        <taxon>Brachypodium</taxon>
    </lineage>
</organism>
<proteinExistence type="predicted"/>
<dbReference type="Gramene" id="KQJ89196">
    <property type="protein sequence ID" value="KQJ89196"/>
    <property type="gene ID" value="BRADI_4g24131v3"/>
</dbReference>
<feature type="region of interest" description="Disordered" evidence="1">
    <location>
        <begin position="1"/>
        <end position="109"/>
    </location>
</feature>
<feature type="compositionally biased region" description="Pro residues" evidence="1">
    <location>
        <begin position="75"/>
        <end position="87"/>
    </location>
</feature>
<dbReference type="KEGG" id="bdi:100840548"/>
<dbReference type="PANTHER" id="PTHR33696:SF1">
    <property type="entry name" value="T22J18.15"/>
    <property type="match status" value="1"/>
</dbReference>
<dbReference type="PANTHER" id="PTHR33696">
    <property type="entry name" value="T22J18.15-RELATED"/>
    <property type="match status" value="1"/>
</dbReference>
<dbReference type="GeneID" id="100840548"/>